<evidence type="ECO:0000256" key="2">
    <source>
        <dbReference type="ARBA" id="ARBA00022694"/>
    </source>
</evidence>
<dbReference type="CDD" id="cd02570">
    <property type="entry name" value="PseudoU_synth_EcTruA"/>
    <property type="match status" value="1"/>
</dbReference>
<evidence type="ECO:0000313" key="10">
    <source>
        <dbReference type="Proteomes" id="UP000256856"/>
    </source>
</evidence>
<dbReference type="EMBL" id="CP028374">
    <property type="protein sequence ID" value="AXN02202.1"/>
    <property type="molecule type" value="Genomic_DNA"/>
</dbReference>
<dbReference type="InterPro" id="IPR020103">
    <property type="entry name" value="PsdUridine_synth_cat_dom_sf"/>
</dbReference>
<feature type="domain" description="Pseudouridine synthase I TruA alpha/beta" evidence="8">
    <location>
        <begin position="155"/>
        <end position="257"/>
    </location>
</feature>
<dbReference type="GO" id="GO:0031119">
    <property type="term" value="P:tRNA pseudouridine synthesis"/>
    <property type="evidence" value="ECO:0007669"/>
    <property type="project" value="UniProtKB-UniRule"/>
</dbReference>
<keyword evidence="10" id="KW-1185">Reference proteome</keyword>
<protein>
    <recommendedName>
        <fullName evidence="4">tRNA pseudouridine synthase A</fullName>
        <ecNumber evidence="4">5.4.99.12</ecNumber>
    </recommendedName>
    <alternativeName>
        <fullName evidence="4">tRNA pseudouridine(38-40) synthase</fullName>
    </alternativeName>
    <alternativeName>
        <fullName evidence="4">tRNA pseudouridylate synthase I</fullName>
    </alternativeName>
    <alternativeName>
        <fullName evidence="4">tRNA-uridine isomerase I</fullName>
    </alternativeName>
</protein>
<proteinExistence type="inferred from homology"/>
<reference evidence="9 10" key="1">
    <citation type="submission" date="2018-03" db="EMBL/GenBank/DDBJ databases">
        <title>A parallel universe: an anciently diverged bacterial symbiosis in a Hawaiian planthopper (Hemiptera: Cixiidae) reveals rearranged nutritional responsibilities.</title>
        <authorList>
            <person name="Bennett G."/>
            <person name="Mao M."/>
        </authorList>
    </citation>
    <scope>NUCLEOTIDE SEQUENCE [LARGE SCALE GENOMIC DNA]</scope>
    <source>
        <strain evidence="9 10">OLIH</strain>
    </source>
</reference>
<dbReference type="InterPro" id="IPR020097">
    <property type="entry name" value="PsdUridine_synth_TruA_a/b_dom"/>
</dbReference>
<dbReference type="NCBIfam" id="TIGR00071">
    <property type="entry name" value="hisT_truA"/>
    <property type="match status" value="1"/>
</dbReference>
<evidence type="ECO:0000256" key="1">
    <source>
        <dbReference type="ARBA" id="ARBA00009375"/>
    </source>
</evidence>
<keyword evidence="2 4" id="KW-0819">tRNA processing</keyword>
<comment type="caution">
    <text evidence="4">Lacks conserved residue(s) required for the propagation of feature annotation.</text>
</comment>
<evidence type="ECO:0000256" key="6">
    <source>
        <dbReference type="PIRSR" id="PIRSR001430-2"/>
    </source>
</evidence>
<keyword evidence="3 4" id="KW-0413">Isomerase</keyword>
<dbReference type="InterPro" id="IPR020095">
    <property type="entry name" value="PsdUridine_synth_TruA_C"/>
</dbReference>
<evidence type="ECO:0000256" key="4">
    <source>
        <dbReference type="HAMAP-Rule" id="MF_00171"/>
    </source>
</evidence>
<dbReference type="InterPro" id="IPR020094">
    <property type="entry name" value="TruA/RsuA/RluB/E/F_N"/>
</dbReference>
<dbReference type="AlphaFoldDB" id="A0A346DZP7"/>
<dbReference type="HAMAP" id="MF_00171">
    <property type="entry name" value="TruA"/>
    <property type="match status" value="1"/>
</dbReference>
<feature type="binding site" evidence="4 6">
    <location>
        <position position="122"/>
    </location>
    <ligand>
        <name>substrate</name>
    </ligand>
</feature>
<dbReference type="Pfam" id="PF01416">
    <property type="entry name" value="PseudoU_synth_1"/>
    <property type="match status" value="2"/>
</dbReference>
<dbReference type="FunFam" id="3.30.70.580:FF:000001">
    <property type="entry name" value="tRNA pseudouridine synthase A"/>
    <property type="match status" value="1"/>
</dbReference>
<dbReference type="GO" id="GO:0160147">
    <property type="term" value="F:tRNA pseudouridine(38-40) synthase activity"/>
    <property type="evidence" value="ECO:0007669"/>
    <property type="project" value="UniProtKB-EC"/>
</dbReference>
<dbReference type="PANTHER" id="PTHR11142">
    <property type="entry name" value="PSEUDOURIDYLATE SYNTHASE"/>
    <property type="match status" value="1"/>
</dbReference>
<gene>
    <name evidence="4" type="primary">truA</name>
    <name evidence="9" type="ORF">C9I82_235</name>
</gene>
<dbReference type="PIRSF" id="PIRSF001430">
    <property type="entry name" value="tRNA_psdUrid_synth"/>
    <property type="match status" value="1"/>
</dbReference>
<dbReference type="InterPro" id="IPR001406">
    <property type="entry name" value="PsdUridine_synth_TruA"/>
</dbReference>
<dbReference type="Gene3D" id="3.30.70.580">
    <property type="entry name" value="Pseudouridine synthase I, catalytic domain, N-terminal subdomain"/>
    <property type="match status" value="1"/>
</dbReference>
<sequence length="279" mass="32506">MKLKNNKLYKNTNMKIAIGIEYNGKNYSGWQKQKKKITIQYHVEKALSKIANHKIKIICAGRTDKGVHSIGQVAHFITKKKRNNSAWIIGTNSYLPKDITIIWAKKVSTLFHARYSAISRNYKYIIYNNKIRSAILFNELTQCIHPLNIKKMYKASQYLIGEHDFKSFKSKQCQSISSKRKIIQINIFKYKNYIITDIKADAFMYHMVRNIVGSLIEIGKEKKNELWMLKLLNLKNNNLNIPTAPAKGLYLTSINYPKYFNIPIIKISKPLIINEILFI</sequence>
<comment type="catalytic activity">
    <reaction evidence="4 7">
        <text>uridine(38/39/40) in tRNA = pseudouridine(38/39/40) in tRNA</text>
        <dbReference type="Rhea" id="RHEA:22376"/>
        <dbReference type="Rhea" id="RHEA-COMP:10085"/>
        <dbReference type="Rhea" id="RHEA-COMP:10087"/>
        <dbReference type="ChEBI" id="CHEBI:65314"/>
        <dbReference type="ChEBI" id="CHEBI:65315"/>
        <dbReference type="EC" id="5.4.99.12"/>
    </reaction>
</comment>
<dbReference type="SUPFAM" id="SSF55120">
    <property type="entry name" value="Pseudouridine synthase"/>
    <property type="match status" value="1"/>
</dbReference>
<evidence type="ECO:0000256" key="7">
    <source>
        <dbReference type="RuleBase" id="RU003792"/>
    </source>
</evidence>
<evidence type="ECO:0000259" key="8">
    <source>
        <dbReference type="Pfam" id="PF01416"/>
    </source>
</evidence>
<feature type="active site" description="Nucleophile" evidence="4 5">
    <location>
        <position position="64"/>
    </location>
</feature>
<evidence type="ECO:0000256" key="5">
    <source>
        <dbReference type="PIRSR" id="PIRSR001430-1"/>
    </source>
</evidence>
<evidence type="ECO:0000256" key="3">
    <source>
        <dbReference type="ARBA" id="ARBA00023235"/>
    </source>
</evidence>
<comment type="subunit">
    <text evidence="4">Homodimer.</text>
</comment>
<name>A0A346DZP7_9ENTR</name>
<dbReference type="EC" id="5.4.99.12" evidence="4"/>
<comment type="similarity">
    <text evidence="1 4 7">Belongs to the tRNA pseudouridine synthase TruA family.</text>
</comment>
<dbReference type="PANTHER" id="PTHR11142:SF0">
    <property type="entry name" value="TRNA PSEUDOURIDINE SYNTHASE-LIKE 1"/>
    <property type="match status" value="1"/>
</dbReference>
<feature type="domain" description="Pseudouridine synthase I TruA alpha/beta" evidence="8">
    <location>
        <begin position="21"/>
        <end position="116"/>
    </location>
</feature>
<dbReference type="Gene3D" id="3.30.70.660">
    <property type="entry name" value="Pseudouridine synthase I, catalytic domain, C-terminal subdomain"/>
    <property type="match status" value="1"/>
</dbReference>
<dbReference type="GO" id="GO:0003723">
    <property type="term" value="F:RNA binding"/>
    <property type="evidence" value="ECO:0007669"/>
    <property type="project" value="InterPro"/>
</dbReference>
<dbReference type="Proteomes" id="UP000256856">
    <property type="component" value="Chromosome"/>
</dbReference>
<organism evidence="9 10">
    <name type="scientific">Candidatus Purcelliella pentastirinorum</name>
    <dbReference type="NCBI Taxonomy" id="472834"/>
    <lineage>
        <taxon>Bacteria</taxon>
        <taxon>Pseudomonadati</taxon>
        <taxon>Pseudomonadota</taxon>
        <taxon>Gammaproteobacteria</taxon>
        <taxon>Enterobacterales</taxon>
        <taxon>Enterobacteriaceae</taxon>
        <taxon>Candidatus Purcelliella</taxon>
    </lineage>
</organism>
<comment type="function">
    <text evidence="4">Formation of pseudouridine at positions 38, 39 and 40 in the anticodon stem and loop of transfer RNAs.</text>
</comment>
<evidence type="ECO:0000313" key="9">
    <source>
        <dbReference type="EMBL" id="AXN02202.1"/>
    </source>
</evidence>
<dbReference type="KEGG" id="ppet:C9I82_235"/>
<accession>A0A346DZP7</accession>